<accession>A0A1G7LGS5</accession>
<dbReference type="GO" id="GO:0016740">
    <property type="term" value="F:transferase activity"/>
    <property type="evidence" value="ECO:0007669"/>
    <property type="project" value="UniProtKB-KW"/>
</dbReference>
<gene>
    <name evidence="2" type="ORF">SAMN05660324_0244</name>
</gene>
<feature type="domain" description="Spore protein YkvP/CgeB glycosyl transferase-like" evidence="1">
    <location>
        <begin position="192"/>
        <end position="334"/>
    </location>
</feature>
<sequence>MRVVVCKTFFNGLSYYRAEEPARAVVEAGIGVEVVVVPGLATTMSTGPDPVVLDVDDQGADVVVMQLPKTVEMLQCLRILQARGTAVVVEVDDLLHGASYGLVGHLMAQVGASQRVLECAREADLVTVTTPVLLKEYARHGRGAVVPNAVPRRVAELTPAYERQPDRVVLGWTGNVLGHPYDLQEMGSGLQQALDATAGGSEFVVLGQRWDAAERLGLRAEPREVPWENAVDDYLALVGDTLDIGLAPLRVDRFNTAKSWLKVLEYAARGVFAVRSPITEYDRLGLGYRARAARDWAKALTRAVQDPGWRVEQARAAREVVLEQHLVEHRVPQWVGAWEQAAAHRAEARGKAAVTIG</sequence>
<name>A0A1G7LGS5_9ACTN</name>
<dbReference type="Proteomes" id="UP000198863">
    <property type="component" value="Unassembled WGS sequence"/>
</dbReference>
<dbReference type="RefSeq" id="WP_091056958.1">
    <property type="nucleotide sequence ID" value="NZ_FNCF01000001.1"/>
</dbReference>
<proteinExistence type="predicted"/>
<evidence type="ECO:0000313" key="2">
    <source>
        <dbReference type="EMBL" id="SDF48210.1"/>
    </source>
</evidence>
<evidence type="ECO:0000313" key="3">
    <source>
        <dbReference type="Proteomes" id="UP000198863"/>
    </source>
</evidence>
<dbReference type="Gene3D" id="3.40.50.2000">
    <property type="entry name" value="Glycogen Phosphorylase B"/>
    <property type="match status" value="1"/>
</dbReference>
<keyword evidence="3" id="KW-1185">Reference proteome</keyword>
<keyword evidence="2" id="KW-0808">Transferase</keyword>
<dbReference type="SUPFAM" id="SSF53756">
    <property type="entry name" value="UDP-Glycosyltransferase/glycogen phosphorylase"/>
    <property type="match status" value="1"/>
</dbReference>
<dbReference type="EMBL" id="FNCF01000001">
    <property type="protein sequence ID" value="SDF48210.1"/>
    <property type="molecule type" value="Genomic_DNA"/>
</dbReference>
<organism evidence="2 3">
    <name type="scientific">Klenkia brasiliensis</name>
    <dbReference type="NCBI Taxonomy" id="333142"/>
    <lineage>
        <taxon>Bacteria</taxon>
        <taxon>Bacillati</taxon>
        <taxon>Actinomycetota</taxon>
        <taxon>Actinomycetes</taxon>
        <taxon>Geodermatophilales</taxon>
        <taxon>Geodermatophilaceae</taxon>
        <taxon>Klenkia</taxon>
    </lineage>
</organism>
<reference evidence="3" key="1">
    <citation type="submission" date="2016-10" db="EMBL/GenBank/DDBJ databases">
        <authorList>
            <person name="Varghese N."/>
            <person name="Submissions S."/>
        </authorList>
    </citation>
    <scope>NUCLEOTIDE SEQUENCE [LARGE SCALE GENOMIC DNA]</scope>
    <source>
        <strain evidence="3">DSM 44526</strain>
    </source>
</reference>
<evidence type="ECO:0000259" key="1">
    <source>
        <dbReference type="Pfam" id="PF13524"/>
    </source>
</evidence>
<protein>
    <submittedName>
        <fullName evidence="2">Glycosyl transferases group 1</fullName>
    </submittedName>
</protein>
<dbReference type="AlphaFoldDB" id="A0A1G7LGS5"/>
<dbReference type="InterPro" id="IPR055259">
    <property type="entry name" value="YkvP/CgeB_Glyco_trans-like"/>
</dbReference>
<dbReference type="Pfam" id="PF13524">
    <property type="entry name" value="Glyco_trans_1_2"/>
    <property type="match status" value="1"/>
</dbReference>
<dbReference type="OrthoDB" id="5173664at2"/>